<dbReference type="PANTHER" id="PTHR13355">
    <property type="entry name" value="GLUCOSAMINE 6-PHOSPHATE N-ACETYLTRANSFERASE"/>
    <property type="match status" value="1"/>
</dbReference>
<dbReference type="EMBL" id="JAQOMS010000002">
    <property type="protein sequence ID" value="MDC2889759.1"/>
    <property type="molecule type" value="Genomic_DNA"/>
</dbReference>
<dbReference type="Pfam" id="PF13673">
    <property type="entry name" value="Acetyltransf_10"/>
    <property type="match status" value="1"/>
</dbReference>
<dbReference type="PANTHER" id="PTHR13355:SF11">
    <property type="entry name" value="GLUCOSAMINE 6-PHOSPHATE N-ACETYLTRANSFERASE"/>
    <property type="match status" value="1"/>
</dbReference>
<proteinExistence type="predicted"/>
<dbReference type="GO" id="GO:0016746">
    <property type="term" value="F:acyltransferase activity"/>
    <property type="evidence" value="ECO:0007669"/>
    <property type="project" value="UniProtKB-KW"/>
</dbReference>
<reference evidence="2 3" key="1">
    <citation type="submission" date="2023-01" db="EMBL/GenBank/DDBJ databases">
        <title>Psychrosphaera sp. nov., isolated from marine algae.</title>
        <authorList>
            <person name="Bayburt H."/>
            <person name="Choi B.J."/>
            <person name="Kim J.M."/>
            <person name="Choi D.G."/>
            <person name="Jeon C.O."/>
        </authorList>
    </citation>
    <scope>NUCLEOTIDE SEQUENCE [LARGE SCALE GENOMIC DNA]</scope>
    <source>
        <strain evidence="2 3">G1-22</strain>
    </source>
</reference>
<evidence type="ECO:0000313" key="2">
    <source>
        <dbReference type="EMBL" id="MDC2889759.1"/>
    </source>
</evidence>
<dbReference type="PROSITE" id="PS51186">
    <property type="entry name" value="GNAT"/>
    <property type="match status" value="1"/>
</dbReference>
<evidence type="ECO:0000313" key="3">
    <source>
        <dbReference type="Proteomes" id="UP001528411"/>
    </source>
</evidence>
<keyword evidence="3" id="KW-1185">Reference proteome</keyword>
<dbReference type="InterPro" id="IPR039143">
    <property type="entry name" value="GNPNAT1-like"/>
</dbReference>
<keyword evidence="2" id="KW-0808">Transferase</keyword>
<organism evidence="2 3">
    <name type="scientific">Psychrosphaera algicola</name>
    <dbReference type="NCBI Taxonomy" id="3023714"/>
    <lineage>
        <taxon>Bacteria</taxon>
        <taxon>Pseudomonadati</taxon>
        <taxon>Pseudomonadota</taxon>
        <taxon>Gammaproteobacteria</taxon>
        <taxon>Alteromonadales</taxon>
        <taxon>Pseudoalteromonadaceae</taxon>
        <taxon>Psychrosphaera</taxon>
    </lineage>
</organism>
<feature type="domain" description="N-acetyltransferase" evidence="1">
    <location>
        <begin position="10"/>
        <end position="154"/>
    </location>
</feature>
<gene>
    <name evidence="2" type="ORF">PN838_14450</name>
</gene>
<dbReference type="CDD" id="cd04301">
    <property type="entry name" value="NAT_SF"/>
    <property type="match status" value="1"/>
</dbReference>
<protein>
    <submittedName>
        <fullName evidence="2">GNAT family N-acetyltransferase</fullName>
        <ecNumber evidence="2">2.3.1.-</ecNumber>
    </submittedName>
</protein>
<sequence>MTIELNWQTKSFSELSTDELYDLLKLRIDVFVVEQTCYYPDLDDIDRMPNVYHHFAYEKGEMVGYCRLIGPDIVYPKESAIGRVVVHQNHRGKSLGVTLMKSALSEVKQRWPQCTCHISAQQHLQAFYQNLGFVQITEMYLEDDIPHIGMRLTY</sequence>
<comment type="caution">
    <text evidence="2">The sequence shown here is derived from an EMBL/GenBank/DDBJ whole genome shotgun (WGS) entry which is preliminary data.</text>
</comment>
<dbReference type="Proteomes" id="UP001528411">
    <property type="component" value="Unassembled WGS sequence"/>
</dbReference>
<evidence type="ECO:0000259" key="1">
    <source>
        <dbReference type="PROSITE" id="PS51186"/>
    </source>
</evidence>
<dbReference type="InterPro" id="IPR000182">
    <property type="entry name" value="GNAT_dom"/>
</dbReference>
<name>A0ABT5FFC8_9GAMM</name>
<accession>A0ABT5FFC8</accession>
<keyword evidence="2" id="KW-0012">Acyltransferase</keyword>
<dbReference type="EC" id="2.3.1.-" evidence="2"/>
<dbReference type="RefSeq" id="WP_215964456.1">
    <property type="nucleotide sequence ID" value="NZ_JAQOMS010000002.1"/>
</dbReference>